<dbReference type="InterPro" id="IPR013094">
    <property type="entry name" value="AB_hydrolase_3"/>
</dbReference>
<dbReference type="GO" id="GO:0004806">
    <property type="term" value="F:triacylglycerol lipase activity"/>
    <property type="evidence" value="ECO:0007669"/>
    <property type="project" value="TreeGrafter"/>
</dbReference>
<accession>A0A3P3VKJ7</accession>
<name>A0A3P3VKJ7_9GAMM</name>
<evidence type="ECO:0000313" key="5">
    <source>
        <dbReference type="EMBL" id="RRJ83220.1"/>
    </source>
</evidence>
<organism evidence="5 6">
    <name type="scientific">Aestuariirhabdus litorea</name>
    <dbReference type="NCBI Taxonomy" id="2528527"/>
    <lineage>
        <taxon>Bacteria</taxon>
        <taxon>Pseudomonadati</taxon>
        <taxon>Pseudomonadota</taxon>
        <taxon>Gammaproteobacteria</taxon>
        <taxon>Oceanospirillales</taxon>
        <taxon>Aestuariirhabdaceae</taxon>
        <taxon>Aestuariirhabdus</taxon>
    </lineage>
</organism>
<dbReference type="InterPro" id="IPR029058">
    <property type="entry name" value="AB_hydrolase_fold"/>
</dbReference>
<dbReference type="InterPro" id="IPR050300">
    <property type="entry name" value="GDXG_lipolytic_enzyme"/>
</dbReference>
<dbReference type="AlphaFoldDB" id="A0A3P3VKJ7"/>
<dbReference type="PROSITE" id="PS01174">
    <property type="entry name" value="LIPASE_GDXG_SER"/>
    <property type="match status" value="1"/>
</dbReference>
<evidence type="ECO:0000256" key="1">
    <source>
        <dbReference type="ARBA" id="ARBA00010515"/>
    </source>
</evidence>
<dbReference type="Gene3D" id="3.40.50.1820">
    <property type="entry name" value="alpha/beta hydrolase"/>
    <property type="match status" value="1"/>
</dbReference>
<feature type="active site" evidence="3">
    <location>
        <position position="170"/>
    </location>
</feature>
<dbReference type="InterPro" id="IPR033140">
    <property type="entry name" value="Lipase_GDXG_put_SER_AS"/>
</dbReference>
<protein>
    <submittedName>
        <fullName evidence="5">Alpha/beta hydrolase</fullName>
    </submittedName>
</protein>
<dbReference type="EMBL" id="QWEZ01000002">
    <property type="protein sequence ID" value="RRJ83220.1"/>
    <property type="molecule type" value="Genomic_DNA"/>
</dbReference>
<comment type="caution">
    <text evidence="5">The sequence shown here is derived from an EMBL/GenBank/DDBJ whole genome shotgun (WGS) entry which is preliminary data.</text>
</comment>
<gene>
    <name evidence="5" type="ORF">D0544_15415</name>
</gene>
<dbReference type="SUPFAM" id="SSF53474">
    <property type="entry name" value="alpha/beta-Hydrolases"/>
    <property type="match status" value="1"/>
</dbReference>
<dbReference type="PANTHER" id="PTHR48081:SF30">
    <property type="entry name" value="ACETYL-HYDROLASE LIPR-RELATED"/>
    <property type="match status" value="1"/>
</dbReference>
<evidence type="ECO:0000256" key="2">
    <source>
        <dbReference type="ARBA" id="ARBA00022801"/>
    </source>
</evidence>
<feature type="domain" description="Alpha/beta hydrolase fold-3" evidence="4">
    <location>
        <begin position="97"/>
        <end position="297"/>
    </location>
</feature>
<keyword evidence="6" id="KW-1185">Reference proteome</keyword>
<keyword evidence="2 5" id="KW-0378">Hydrolase</keyword>
<proteinExistence type="inferred from homology"/>
<sequence>MALLDLLRLLFTSLLGMLLRPQRPAERSWRSEWLCRLSRQLLHESIDKPVDWLRTRQDLLRHYHPALRQVRIEADTIAGVPCQWCIPRGLDEGSPLVLYFHGGGFVIGNVRGYRPMIAALAVAGECTVLGVDYRLAPEHPLPAAQEDCLAVCRAMRQRYPDRPLLLAGDSAGGSLCLSTLVALRQQGLRASGALLISPLCEVGATDPSMTDNAATDMLSLSLARHWGQLAQGGTPRPELLKPLNFTAAELGGLPPLCVQASGREILLDPIERFVAHARSQGVEVDYQCWPGQFHVFQIFAPLMPEAAVAIARLGDAIKTMTREKR</sequence>
<reference evidence="5 6" key="2">
    <citation type="submission" date="2018-12" db="EMBL/GenBank/DDBJ databases">
        <title>Simiduia agarivorans gen. nov., sp. nov., a marine, agarolytic bacterium isolated from shallow coastal water from Keelung, Taiwan.</title>
        <authorList>
            <person name="Shieh W.Y."/>
        </authorList>
    </citation>
    <scope>NUCLEOTIDE SEQUENCE [LARGE SCALE GENOMIC DNA]</scope>
    <source>
        <strain evidence="5 6">GTF-13</strain>
    </source>
</reference>
<evidence type="ECO:0000256" key="3">
    <source>
        <dbReference type="PROSITE-ProRule" id="PRU10038"/>
    </source>
</evidence>
<evidence type="ECO:0000313" key="6">
    <source>
        <dbReference type="Proteomes" id="UP000280792"/>
    </source>
</evidence>
<evidence type="ECO:0000259" key="4">
    <source>
        <dbReference type="Pfam" id="PF07859"/>
    </source>
</evidence>
<dbReference type="Proteomes" id="UP000280792">
    <property type="component" value="Unassembled WGS sequence"/>
</dbReference>
<reference evidence="5 6" key="1">
    <citation type="submission" date="2018-08" db="EMBL/GenBank/DDBJ databases">
        <authorList>
            <person name="Khan S.A."/>
        </authorList>
    </citation>
    <scope>NUCLEOTIDE SEQUENCE [LARGE SCALE GENOMIC DNA]</scope>
    <source>
        <strain evidence="5 6">GTF-13</strain>
    </source>
</reference>
<comment type="similarity">
    <text evidence="1">Belongs to the 'GDXG' lipolytic enzyme family.</text>
</comment>
<dbReference type="Pfam" id="PF07859">
    <property type="entry name" value="Abhydrolase_3"/>
    <property type="match status" value="1"/>
</dbReference>
<dbReference type="RefSeq" id="WP_125017695.1">
    <property type="nucleotide sequence ID" value="NZ_QWEZ01000002.1"/>
</dbReference>
<dbReference type="PANTHER" id="PTHR48081">
    <property type="entry name" value="AB HYDROLASE SUPERFAMILY PROTEIN C4A8.06C"/>
    <property type="match status" value="1"/>
</dbReference>